<keyword evidence="3" id="KW-1185">Reference proteome</keyword>
<gene>
    <name evidence="2" type="ORF">ATJ88_0471</name>
</gene>
<dbReference type="OrthoDB" id="5149440at2"/>
<evidence type="ECO:0000313" key="2">
    <source>
        <dbReference type="EMBL" id="PFG41828.1"/>
    </source>
</evidence>
<reference evidence="2 3" key="1">
    <citation type="submission" date="2017-10" db="EMBL/GenBank/DDBJ databases">
        <title>Sequencing the genomes of 1000 actinobacteria strains.</title>
        <authorList>
            <person name="Klenk H.-P."/>
        </authorList>
    </citation>
    <scope>NUCLEOTIDE SEQUENCE [LARGE SCALE GENOMIC DNA]</scope>
    <source>
        <strain evidence="2 3">DSM 21863</strain>
    </source>
</reference>
<dbReference type="AlphaFoldDB" id="A0A2A9ESH5"/>
<organism evidence="2 3">
    <name type="scientific">Isoptericola jiangsuensis</name>
    <dbReference type="NCBI Taxonomy" id="548579"/>
    <lineage>
        <taxon>Bacteria</taxon>
        <taxon>Bacillati</taxon>
        <taxon>Actinomycetota</taxon>
        <taxon>Actinomycetes</taxon>
        <taxon>Micrococcales</taxon>
        <taxon>Promicromonosporaceae</taxon>
        <taxon>Isoptericola</taxon>
    </lineage>
</organism>
<evidence type="ECO:0008006" key="4">
    <source>
        <dbReference type="Google" id="ProtNLM"/>
    </source>
</evidence>
<proteinExistence type="predicted"/>
<comment type="caution">
    <text evidence="2">The sequence shown here is derived from an EMBL/GenBank/DDBJ whole genome shotgun (WGS) entry which is preliminary data.</text>
</comment>
<name>A0A2A9ESH5_9MICO</name>
<dbReference type="EMBL" id="PDJJ01000001">
    <property type="protein sequence ID" value="PFG41828.1"/>
    <property type="molecule type" value="Genomic_DNA"/>
</dbReference>
<feature type="region of interest" description="Disordered" evidence="1">
    <location>
        <begin position="77"/>
        <end position="121"/>
    </location>
</feature>
<feature type="compositionally biased region" description="Low complexity" evidence="1">
    <location>
        <begin position="77"/>
        <end position="87"/>
    </location>
</feature>
<protein>
    <recommendedName>
        <fullName evidence="4">Peptidase S9</fullName>
    </recommendedName>
</protein>
<evidence type="ECO:0000256" key="1">
    <source>
        <dbReference type="SAM" id="MobiDB-lite"/>
    </source>
</evidence>
<evidence type="ECO:0000313" key="3">
    <source>
        <dbReference type="Proteomes" id="UP000224130"/>
    </source>
</evidence>
<sequence>MSTLRRPDPRTVALAGLTTWAWYAVPDVVGPRWARATAKSVIGVGATALAVGGTREGRELRAGLRDLADAVAADVEALPGDPAGPDLGPDDLPCEACDPTPAGRDAPDEDPADDNPAPTAGAVVAAGAPTAGAVAAVGVGTLAAVGLAVAAAVAGERWAYRRGEALRERGVVAPHTRVGFVLGLLAAGLAAIDLDLDGRPADDRDPTGDPAPAP</sequence>
<dbReference type="RefSeq" id="WP_098462433.1">
    <property type="nucleotide sequence ID" value="NZ_PDJJ01000001.1"/>
</dbReference>
<dbReference type="Proteomes" id="UP000224130">
    <property type="component" value="Unassembled WGS sequence"/>
</dbReference>
<accession>A0A2A9ESH5</accession>